<gene>
    <name evidence="6" type="ORF">OBRU01_17155</name>
</gene>
<dbReference type="Pfam" id="PF00201">
    <property type="entry name" value="UDPGT"/>
    <property type="match status" value="2"/>
</dbReference>
<dbReference type="SUPFAM" id="SSF53756">
    <property type="entry name" value="UDP-Glycosyltransferase/glycogen phosphorylase"/>
    <property type="match status" value="2"/>
</dbReference>
<evidence type="ECO:0000256" key="1">
    <source>
        <dbReference type="ARBA" id="ARBA00009995"/>
    </source>
</evidence>
<comment type="similarity">
    <text evidence="1">Belongs to the UDP-glycosyltransferase family.</text>
</comment>
<dbReference type="GO" id="GO:0008194">
    <property type="term" value="F:UDP-glycosyltransferase activity"/>
    <property type="evidence" value="ECO:0007669"/>
    <property type="project" value="InterPro"/>
</dbReference>
<keyword evidence="3 6" id="KW-0808">Transferase</keyword>
<dbReference type="InterPro" id="IPR050271">
    <property type="entry name" value="UDP-glycosyltransferase"/>
</dbReference>
<accession>A0A0L7L1M9</accession>
<keyword evidence="4" id="KW-0472">Membrane</keyword>
<dbReference type="PROSITE" id="PS51257">
    <property type="entry name" value="PROKAR_LIPOPROTEIN"/>
    <property type="match status" value="1"/>
</dbReference>
<evidence type="ECO:0000256" key="2">
    <source>
        <dbReference type="ARBA" id="ARBA00022676"/>
    </source>
</evidence>
<protein>
    <submittedName>
        <fullName evidence="6">UDP-glucosyltransferase</fullName>
    </submittedName>
</protein>
<evidence type="ECO:0000256" key="3">
    <source>
        <dbReference type="ARBA" id="ARBA00022679"/>
    </source>
</evidence>
<keyword evidence="2" id="KW-0328">Glycosyltransferase</keyword>
<evidence type="ECO:0000313" key="7">
    <source>
        <dbReference type="Proteomes" id="UP000037510"/>
    </source>
</evidence>
<evidence type="ECO:0000256" key="5">
    <source>
        <dbReference type="SAM" id="SignalP"/>
    </source>
</evidence>
<comment type="caution">
    <text evidence="6">The sequence shown here is derived from an EMBL/GenBank/DDBJ whole genome shotgun (WGS) entry which is preliminary data.</text>
</comment>
<dbReference type="FunFam" id="3.40.50.2000:FF:000050">
    <property type="entry name" value="UDP-glucuronosyltransferase"/>
    <property type="match status" value="1"/>
</dbReference>
<name>A0A0L7L1M9_OPEBR</name>
<dbReference type="InterPro" id="IPR002213">
    <property type="entry name" value="UDP_glucos_trans"/>
</dbReference>
<feature type="transmembrane region" description="Helical" evidence="4">
    <location>
        <begin position="350"/>
        <end position="369"/>
    </location>
</feature>
<dbReference type="Gene3D" id="3.40.50.2000">
    <property type="entry name" value="Glycogen Phosphorylase B"/>
    <property type="match status" value="2"/>
</dbReference>
<sequence>MARAGLLLLTLLTASYACEAYKILVVFPLPATSHGILGDGLVRHLLNAGHEVTATTVEHENVQKVLKDPTQHFDLVIAEWLYSELCSSLAGIYQAPLIYFSSVEPHWMILSLVDEYLNPSYNGWDVFEIPPFTFGQRLWELLSTIKTTAVRDTTAPSFEELKYNASLVLGNSHVSMGEATRLPQNYKPIGGYHIEDTFKPLPEDLKKLMDEAKHGVIYFSMGSNLKSKDLPEQLKKDLLKVFGTLKQTVLWKFEEVLPDLPRNVHILKWAPQQSILCSQKVKELSYIYHDRPVKPGVELVHWVEHVIKTGGAPHLRSPALMVPWYQKIYLDLGVLLLIALYILIKVWKIVKPLVFTSLLLLTLLAVSYACDAYKILVVFPLPGTSHGILGDGVVRHLLNAGHEVSYITPFPKKDPHPKLTQIDVSSNMKLIPEGMMNIQSIMDGKVDMDHAVLLFIMNHIAGTTLEHENVQKVIGDQTQHFDLVIVEWILAAIFQAPLIYVSTVEPHWLILSLVDEYLNPSYNGCVVFEVPPFTFGQRLWELLSTIKITAVRDTIVAYLQNREYKRLVAPLIEQRGRTAPSFEELKYNASLVLGNSHVSMGEATRLPQIYKPDLKKLMDEAKHGVIYFSMGSNLKSKDLPEQLKKDFLKVFGTLKQTVLWKFEEVLPDLPKNVHILKWAPQQSILCLLSTTESIHTGTPIIGIPVFADQFINVKRAVNKGFAKQVSLSYTMAGELKEAIEDILTDPKYSQKVKELSYIYHDRPVKPGVELVHWVEHVIKTGGAPHLRSPALMVPWYQKIYLDLGVLLLIALYILIKVWKLVKPLIFRIKVKGDKKKKA</sequence>
<evidence type="ECO:0000256" key="4">
    <source>
        <dbReference type="SAM" id="Phobius"/>
    </source>
</evidence>
<feature type="transmembrane region" description="Helical" evidence="4">
    <location>
        <begin position="799"/>
        <end position="821"/>
    </location>
</feature>
<feature type="transmembrane region" description="Helical" evidence="4">
    <location>
        <begin position="324"/>
        <end position="343"/>
    </location>
</feature>
<dbReference type="STRING" id="104452.A0A0L7L1M9"/>
<dbReference type="AlphaFoldDB" id="A0A0L7L1M9"/>
<organism evidence="6 7">
    <name type="scientific">Operophtera brumata</name>
    <name type="common">Winter moth</name>
    <name type="synonym">Phalaena brumata</name>
    <dbReference type="NCBI Taxonomy" id="104452"/>
    <lineage>
        <taxon>Eukaryota</taxon>
        <taxon>Metazoa</taxon>
        <taxon>Ecdysozoa</taxon>
        <taxon>Arthropoda</taxon>
        <taxon>Hexapoda</taxon>
        <taxon>Insecta</taxon>
        <taxon>Pterygota</taxon>
        <taxon>Neoptera</taxon>
        <taxon>Endopterygota</taxon>
        <taxon>Lepidoptera</taxon>
        <taxon>Glossata</taxon>
        <taxon>Ditrysia</taxon>
        <taxon>Geometroidea</taxon>
        <taxon>Geometridae</taxon>
        <taxon>Larentiinae</taxon>
        <taxon>Operophtera</taxon>
    </lineage>
</organism>
<keyword evidence="4" id="KW-1133">Transmembrane helix</keyword>
<dbReference type="PANTHER" id="PTHR48043:SF159">
    <property type="entry name" value="EG:EG0003.4 PROTEIN-RELATED"/>
    <property type="match status" value="1"/>
</dbReference>
<keyword evidence="7" id="KW-1185">Reference proteome</keyword>
<dbReference type="CDD" id="cd03784">
    <property type="entry name" value="GT1_Gtf-like"/>
    <property type="match status" value="1"/>
</dbReference>
<feature type="chain" id="PRO_5005572947" evidence="5">
    <location>
        <begin position="21"/>
        <end position="838"/>
    </location>
</feature>
<keyword evidence="5" id="KW-0732">Signal</keyword>
<feature type="signal peptide" evidence="5">
    <location>
        <begin position="1"/>
        <end position="20"/>
    </location>
</feature>
<dbReference type="Proteomes" id="UP000037510">
    <property type="component" value="Unassembled WGS sequence"/>
</dbReference>
<proteinExistence type="inferred from homology"/>
<keyword evidence="4" id="KW-0812">Transmembrane</keyword>
<dbReference type="EMBL" id="JTDY01003683">
    <property type="protein sequence ID" value="KOB69154.1"/>
    <property type="molecule type" value="Genomic_DNA"/>
</dbReference>
<evidence type="ECO:0000313" key="6">
    <source>
        <dbReference type="EMBL" id="KOB69154.1"/>
    </source>
</evidence>
<dbReference type="PANTHER" id="PTHR48043">
    <property type="entry name" value="EG:EG0003.4 PROTEIN-RELATED"/>
    <property type="match status" value="1"/>
</dbReference>
<reference evidence="6 7" key="1">
    <citation type="journal article" date="2015" name="Genome Biol. Evol.">
        <title>The genome of winter moth (Operophtera brumata) provides a genomic perspective on sexual dimorphism and phenology.</title>
        <authorList>
            <person name="Derks M.F."/>
            <person name="Smit S."/>
            <person name="Salis L."/>
            <person name="Schijlen E."/>
            <person name="Bossers A."/>
            <person name="Mateman C."/>
            <person name="Pijl A.S."/>
            <person name="de Ridder D."/>
            <person name="Groenen M.A."/>
            <person name="Visser M.E."/>
            <person name="Megens H.J."/>
        </authorList>
    </citation>
    <scope>NUCLEOTIDE SEQUENCE [LARGE SCALE GENOMIC DNA]</scope>
    <source>
        <strain evidence="6">WM2013NL</strain>
        <tissue evidence="6">Head and thorax</tissue>
    </source>
</reference>